<feature type="region of interest" description="Disordered" evidence="1">
    <location>
        <begin position="1"/>
        <end position="23"/>
    </location>
</feature>
<evidence type="ECO:0000259" key="2">
    <source>
        <dbReference type="Pfam" id="PF25909"/>
    </source>
</evidence>
<evidence type="ECO:0008006" key="6">
    <source>
        <dbReference type="Google" id="ProtNLM"/>
    </source>
</evidence>
<evidence type="ECO:0000313" key="5">
    <source>
        <dbReference type="Proteomes" id="UP000774326"/>
    </source>
</evidence>
<feature type="domain" description="AHC1-like C2H2 zinc-finger" evidence="2">
    <location>
        <begin position="194"/>
        <end position="282"/>
    </location>
</feature>
<evidence type="ECO:0000256" key="1">
    <source>
        <dbReference type="SAM" id="MobiDB-lite"/>
    </source>
</evidence>
<feature type="region of interest" description="Disordered" evidence="1">
    <location>
        <begin position="376"/>
        <end position="418"/>
    </location>
</feature>
<protein>
    <recommendedName>
        <fullName evidence="6">Protein AHC1</fullName>
    </recommendedName>
</protein>
<feature type="compositionally biased region" description="Polar residues" evidence="1">
    <location>
        <begin position="314"/>
        <end position="331"/>
    </location>
</feature>
<accession>A0A9P8TQV3</accession>
<feature type="region of interest" description="Disordered" evidence="1">
    <location>
        <begin position="288"/>
        <end position="342"/>
    </location>
</feature>
<organism evidence="4 5">
    <name type="scientific">Wickerhamomyces pijperi</name>
    <name type="common">Yeast</name>
    <name type="synonym">Pichia pijperi</name>
    <dbReference type="NCBI Taxonomy" id="599730"/>
    <lineage>
        <taxon>Eukaryota</taxon>
        <taxon>Fungi</taxon>
        <taxon>Dikarya</taxon>
        <taxon>Ascomycota</taxon>
        <taxon>Saccharomycotina</taxon>
        <taxon>Saccharomycetes</taxon>
        <taxon>Phaffomycetales</taxon>
        <taxon>Wickerhamomycetaceae</taxon>
        <taxon>Wickerhamomyces</taxon>
    </lineage>
</organism>
<dbReference type="InterPro" id="IPR058707">
    <property type="entry name" value="AHC1_N"/>
</dbReference>
<gene>
    <name evidence="4" type="ORF">WICPIJ_001294</name>
</gene>
<feature type="compositionally biased region" description="Low complexity" evidence="1">
    <location>
        <begin position="303"/>
        <end position="313"/>
    </location>
</feature>
<name>A0A9P8TQV3_WICPI</name>
<comment type="caution">
    <text evidence="4">The sequence shown here is derived from an EMBL/GenBank/DDBJ whole genome shotgun (WGS) entry which is preliminary data.</text>
</comment>
<dbReference type="EMBL" id="JAEUBG010000661">
    <property type="protein sequence ID" value="KAH3687710.1"/>
    <property type="molecule type" value="Genomic_DNA"/>
</dbReference>
<feature type="region of interest" description="Disordered" evidence="1">
    <location>
        <begin position="520"/>
        <end position="540"/>
    </location>
</feature>
<reference evidence="4" key="1">
    <citation type="journal article" date="2021" name="Open Biol.">
        <title>Shared evolutionary footprints suggest mitochondrial oxidative damage underlies multiple complex I losses in fungi.</title>
        <authorList>
            <person name="Schikora-Tamarit M.A."/>
            <person name="Marcet-Houben M."/>
            <person name="Nosek J."/>
            <person name="Gabaldon T."/>
        </authorList>
    </citation>
    <scope>NUCLEOTIDE SEQUENCE</scope>
    <source>
        <strain evidence="4">CBS2887</strain>
    </source>
</reference>
<feature type="region of interest" description="Disordered" evidence="1">
    <location>
        <begin position="166"/>
        <end position="187"/>
    </location>
</feature>
<dbReference type="Proteomes" id="UP000774326">
    <property type="component" value="Unassembled WGS sequence"/>
</dbReference>
<dbReference type="InterPro" id="IPR058706">
    <property type="entry name" value="zf-C2H2_AHC1-like"/>
</dbReference>
<keyword evidence="5" id="KW-1185">Reference proteome</keyword>
<dbReference type="AlphaFoldDB" id="A0A9P8TQV3"/>
<dbReference type="OrthoDB" id="5355528at2759"/>
<reference evidence="4" key="2">
    <citation type="submission" date="2021-01" db="EMBL/GenBank/DDBJ databases">
        <authorList>
            <person name="Schikora-Tamarit M.A."/>
        </authorList>
    </citation>
    <scope>NUCLEOTIDE SEQUENCE</scope>
    <source>
        <strain evidence="4">CBS2887</strain>
    </source>
</reference>
<feature type="compositionally biased region" description="Polar residues" evidence="1">
    <location>
        <begin position="381"/>
        <end position="402"/>
    </location>
</feature>
<sequence length="540" mass="59141">MPAHSHHIESGPTVESDAQSNKGVPHSIANYLQVATPKSPNTDAVFEEAMTPTLPSDKTANIDDKKARQNLLDEIDIEILLKHREYNLILNEIENVKNNMTILKNLHDDPNYANFINRLLELQEQELTPVPGYGIKNSYSSYGSAPSSSYSSQAASSAGVEFGPYSLRRSSNRSDDPPRVHRTSYGGIHPILDSNGNKICVHRRSDGVIVKVECGACGRTDFGSAQGFLNHSRLSHQIEFKSQDHAALECGEVLDEIEQDQLGTESLQKLRAAGLDVNRNLAPGFALVETESANRKKRKTSKSGKTPPSLSKPNNNQPDLSTGASTQSPLPQNVPDKVLPPSSHLANLYASSKLAGDPSDFETLLEEVSTQVLIDEDDCDTSPSPADSTNPPSSAGASQPTKPSLVKGHNRRKSRGGLSSVKFEDDFLTTERNFTLQSANDSIDLHYRTPSTDSVVVDPIERSGVFAHHNNPDPHHHLTGTINPSHLLQRLQQDDSDDGDVDFDMDGNSHVMMHLMTPAQKRRIPSVPNPLRTRSRTNKD</sequence>
<dbReference type="Pfam" id="PF25910">
    <property type="entry name" value="AHC1_N"/>
    <property type="match status" value="1"/>
</dbReference>
<dbReference type="Pfam" id="PF25909">
    <property type="entry name" value="zf-C2H2_AHC1"/>
    <property type="match status" value="1"/>
</dbReference>
<proteinExistence type="predicted"/>
<evidence type="ECO:0000259" key="3">
    <source>
        <dbReference type="Pfam" id="PF25910"/>
    </source>
</evidence>
<evidence type="ECO:0000313" key="4">
    <source>
        <dbReference type="EMBL" id="KAH3687710.1"/>
    </source>
</evidence>
<feature type="domain" description="AHC1 N-terminal" evidence="3">
    <location>
        <begin position="64"/>
        <end position="121"/>
    </location>
</feature>